<dbReference type="InterPro" id="IPR012337">
    <property type="entry name" value="RNaseH-like_sf"/>
</dbReference>
<dbReference type="SUPFAM" id="SSF53098">
    <property type="entry name" value="Ribonuclease H-like"/>
    <property type="match status" value="1"/>
</dbReference>
<keyword evidence="3" id="KW-1185">Reference proteome</keyword>
<protein>
    <submittedName>
        <fullName evidence="2">Integrase core domain-containing protein</fullName>
    </submittedName>
</protein>
<dbReference type="GO" id="GO:0003676">
    <property type="term" value="F:nucleic acid binding"/>
    <property type="evidence" value="ECO:0007669"/>
    <property type="project" value="InterPro"/>
</dbReference>
<feature type="non-terminal residue" evidence="2">
    <location>
        <position position="1"/>
    </location>
</feature>
<feature type="domain" description="Integrase catalytic" evidence="1">
    <location>
        <begin position="22"/>
        <end position="74"/>
    </location>
</feature>
<gene>
    <name evidence="2" type="ORF">SAMN05660462_02625</name>
</gene>
<dbReference type="RefSeq" id="WP_143031525.1">
    <property type="nucleotide sequence ID" value="NZ_FNQE01000034.1"/>
</dbReference>
<evidence type="ECO:0000313" key="3">
    <source>
        <dbReference type="Proteomes" id="UP000198625"/>
    </source>
</evidence>
<dbReference type="EMBL" id="FNQE01000034">
    <property type="protein sequence ID" value="SDZ30943.1"/>
    <property type="molecule type" value="Genomic_DNA"/>
</dbReference>
<proteinExistence type="predicted"/>
<dbReference type="PANTHER" id="PTHR46889:SF4">
    <property type="entry name" value="TRANSPOSASE INSO FOR INSERTION SEQUENCE ELEMENT IS911B-RELATED"/>
    <property type="match status" value="1"/>
</dbReference>
<dbReference type="PANTHER" id="PTHR46889">
    <property type="entry name" value="TRANSPOSASE INSF FOR INSERTION SEQUENCE IS3B-RELATED"/>
    <property type="match status" value="1"/>
</dbReference>
<dbReference type="Pfam" id="PF13333">
    <property type="entry name" value="rve_2"/>
    <property type="match status" value="1"/>
</dbReference>
<reference evidence="2 3" key="1">
    <citation type="submission" date="2016-10" db="EMBL/GenBank/DDBJ databases">
        <authorList>
            <person name="de Groot N.N."/>
        </authorList>
    </citation>
    <scope>NUCLEOTIDE SEQUENCE [LARGE SCALE GENOMIC DNA]</scope>
    <source>
        <strain evidence="2 3">DSM 21650</strain>
    </source>
</reference>
<dbReference type="InterPro" id="IPR036397">
    <property type="entry name" value="RNaseH_sf"/>
</dbReference>
<evidence type="ECO:0000259" key="1">
    <source>
        <dbReference type="Pfam" id="PF13333"/>
    </source>
</evidence>
<name>A0A1H3RYT0_9FIRM</name>
<dbReference type="InterPro" id="IPR001584">
    <property type="entry name" value="Integrase_cat-core"/>
</dbReference>
<dbReference type="InterPro" id="IPR050900">
    <property type="entry name" value="Transposase_IS3/IS150/IS904"/>
</dbReference>
<sequence>DDAGMIQSMSRVSRCIDNGPMEAFWGMLKSEMYYLRRFNSYSELETAIVDYIEYYNNHRYQRRLKCMTPIEYRNYLQNKVA</sequence>
<dbReference type="GO" id="GO:0015074">
    <property type="term" value="P:DNA integration"/>
    <property type="evidence" value="ECO:0007669"/>
    <property type="project" value="InterPro"/>
</dbReference>
<accession>A0A1H3RYT0</accession>
<dbReference type="Proteomes" id="UP000198625">
    <property type="component" value="Unassembled WGS sequence"/>
</dbReference>
<evidence type="ECO:0000313" key="2">
    <source>
        <dbReference type="EMBL" id="SDZ30943.1"/>
    </source>
</evidence>
<dbReference type="OrthoDB" id="9813957at2"/>
<dbReference type="AlphaFoldDB" id="A0A1H3RYT0"/>
<dbReference type="Gene3D" id="3.30.420.10">
    <property type="entry name" value="Ribonuclease H-like superfamily/Ribonuclease H"/>
    <property type="match status" value="1"/>
</dbReference>
<organism evidence="2 3">
    <name type="scientific">Proteiniborus ethanoligenes</name>
    <dbReference type="NCBI Taxonomy" id="415015"/>
    <lineage>
        <taxon>Bacteria</taxon>
        <taxon>Bacillati</taxon>
        <taxon>Bacillota</taxon>
        <taxon>Clostridia</taxon>
        <taxon>Eubacteriales</taxon>
        <taxon>Proteiniborus</taxon>
    </lineage>
</organism>